<comment type="cofactor">
    <cofactor evidence="1">
        <name>a divalent metal cation</name>
        <dbReference type="ChEBI" id="CHEBI:60240"/>
    </cofactor>
</comment>
<dbReference type="Pfam" id="PF13359">
    <property type="entry name" value="DDE_Tnp_4"/>
    <property type="match status" value="1"/>
</dbReference>
<dbReference type="STRING" id="1314782.A0A165SXI7"/>
<gene>
    <name evidence="5" type="ORF">NEOLEDRAFT_1147583</name>
</gene>
<keyword evidence="2" id="KW-0479">Metal-binding</keyword>
<feature type="region of interest" description="Disordered" evidence="3">
    <location>
        <begin position="1"/>
        <end position="64"/>
    </location>
</feature>
<sequence length="188" mass="19926">MSSAEGLSSTNSMPGLASVVDSESEVDFEMVSSSSSSDLGMWEDDEMDGGEVSGDSSDLEGEEGLRVPGGCPSRMGRNAAGLQNVANWAGVAKGTVLLATRHVMIAILCPGFMKEAMHYPTLAEKEAAKHWAVSLPNLLIIDFGYGFTGSTHNSTAWEGTRIAQEAEDVFEGEEFIWADSAYPVHATA</sequence>
<feature type="compositionally biased region" description="Polar residues" evidence="3">
    <location>
        <begin position="1"/>
        <end position="13"/>
    </location>
</feature>
<dbReference type="GO" id="GO:0046872">
    <property type="term" value="F:metal ion binding"/>
    <property type="evidence" value="ECO:0007669"/>
    <property type="project" value="UniProtKB-KW"/>
</dbReference>
<keyword evidence="6" id="KW-1185">Reference proteome</keyword>
<evidence type="ECO:0000256" key="2">
    <source>
        <dbReference type="ARBA" id="ARBA00022723"/>
    </source>
</evidence>
<reference evidence="5 6" key="1">
    <citation type="journal article" date="2016" name="Mol. Biol. Evol.">
        <title>Comparative Genomics of Early-Diverging Mushroom-Forming Fungi Provides Insights into the Origins of Lignocellulose Decay Capabilities.</title>
        <authorList>
            <person name="Nagy L.G."/>
            <person name="Riley R."/>
            <person name="Tritt A."/>
            <person name="Adam C."/>
            <person name="Daum C."/>
            <person name="Floudas D."/>
            <person name="Sun H."/>
            <person name="Yadav J.S."/>
            <person name="Pangilinan J."/>
            <person name="Larsson K.H."/>
            <person name="Matsuura K."/>
            <person name="Barry K."/>
            <person name="Labutti K."/>
            <person name="Kuo R."/>
            <person name="Ohm R.A."/>
            <person name="Bhattacharya S.S."/>
            <person name="Shirouzu T."/>
            <person name="Yoshinaga Y."/>
            <person name="Martin F.M."/>
            <person name="Grigoriev I.V."/>
            <person name="Hibbett D.S."/>
        </authorList>
    </citation>
    <scope>NUCLEOTIDE SEQUENCE [LARGE SCALE GENOMIC DNA]</scope>
    <source>
        <strain evidence="5 6">HHB14362 ss-1</strain>
    </source>
</reference>
<evidence type="ECO:0000313" key="6">
    <source>
        <dbReference type="Proteomes" id="UP000076761"/>
    </source>
</evidence>
<organism evidence="5 6">
    <name type="scientific">Neolentinus lepideus HHB14362 ss-1</name>
    <dbReference type="NCBI Taxonomy" id="1314782"/>
    <lineage>
        <taxon>Eukaryota</taxon>
        <taxon>Fungi</taxon>
        <taxon>Dikarya</taxon>
        <taxon>Basidiomycota</taxon>
        <taxon>Agaricomycotina</taxon>
        <taxon>Agaricomycetes</taxon>
        <taxon>Gloeophyllales</taxon>
        <taxon>Gloeophyllaceae</taxon>
        <taxon>Neolentinus</taxon>
    </lineage>
</organism>
<dbReference type="AlphaFoldDB" id="A0A165SXI7"/>
<name>A0A165SXI7_9AGAM</name>
<proteinExistence type="predicted"/>
<evidence type="ECO:0000256" key="3">
    <source>
        <dbReference type="SAM" id="MobiDB-lite"/>
    </source>
</evidence>
<feature type="domain" description="DDE Tnp4" evidence="4">
    <location>
        <begin position="113"/>
        <end position="185"/>
    </location>
</feature>
<dbReference type="Proteomes" id="UP000076761">
    <property type="component" value="Unassembled WGS sequence"/>
</dbReference>
<evidence type="ECO:0000313" key="5">
    <source>
        <dbReference type="EMBL" id="KZT25823.1"/>
    </source>
</evidence>
<dbReference type="EMBL" id="KV425569">
    <property type="protein sequence ID" value="KZT25823.1"/>
    <property type="molecule type" value="Genomic_DNA"/>
</dbReference>
<dbReference type="OrthoDB" id="3246760at2759"/>
<evidence type="ECO:0000259" key="4">
    <source>
        <dbReference type="Pfam" id="PF13359"/>
    </source>
</evidence>
<dbReference type="InterPro" id="IPR027806">
    <property type="entry name" value="HARBI1_dom"/>
</dbReference>
<evidence type="ECO:0000256" key="1">
    <source>
        <dbReference type="ARBA" id="ARBA00001968"/>
    </source>
</evidence>
<accession>A0A165SXI7</accession>
<feature type="compositionally biased region" description="Low complexity" evidence="3">
    <location>
        <begin position="29"/>
        <end position="38"/>
    </location>
</feature>
<protein>
    <recommendedName>
        <fullName evidence="4">DDE Tnp4 domain-containing protein</fullName>
    </recommendedName>
</protein>
<dbReference type="InParanoid" id="A0A165SXI7"/>